<protein>
    <recommendedName>
        <fullName evidence="6">Late embryogenesis abundant protein LEA-2 subgroup domain-containing protein</fullName>
    </recommendedName>
</protein>
<accession>A0A2G9H653</accession>
<keyword evidence="3 5" id="KW-1133">Transmembrane helix</keyword>
<reference evidence="8" key="1">
    <citation type="journal article" date="2018" name="Gigascience">
        <title>Genome assembly of the Pink Ipe (Handroanthus impetiginosus, Bignoniaceae), a highly valued, ecologically keystone Neotropical timber forest tree.</title>
        <authorList>
            <person name="Silva-Junior O.B."/>
            <person name="Grattapaglia D."/>
            <person name="Novaes E."/>
            <person name="Collevatti R.G."/>
        </authorList>
    </citation>
    <scope>NUCLEOTIDE SEQUENCE [LARGE SCALE GENOMIC DNA]</scope>
    <source>
        <strain evidence="8">cv. UFG-1</strain>
    </source>
</reference>
<dbReference type="InterPro" id="IPR044839">
    <property type="entry name" value="NDR1-like"/>
</dbReference>
<gene>
    <name evidence="7" type="ORF">CDL12_14433</name>
</gene>
<dbReference type="STRING" id="429701.A0A2G9H653"/>
<organism evidence="7 8">
    <name type="scientific">Handroanthus impetiginosus</name>
    <dbReference type="NCBI Taxonomy" id="429701"/>
    <lineage>
        <taxon>Eukaryota</taxon>
        <taxon>Viridiplantae</taxon>
        <taxon>Streptophyta</taxon>
        <taxon>Embryophyta</taxon>
        <taxon>Tracheophyta</taxon>
        <taxon>Spermatophyta</taxon>
        <taxon>Magnoliopsida</taxon>
        <taxon>eudicotyledons</taxon>
        <taxon>Gunneridae</taxon>
        <taxon>Pentapetalae</taxon>
        <taxon>asterids</taxon>
        <taxon>lamiids</taxon>
        <taxon>Lamiales</taxon>
        <taxon>Bignoniaceae</taxon>
        <taxon>Crescentiina</taxon>
        <taxon>Tabebuia alliance</taxon>
        <taxon>Handroanthus</taxon>
    </lineage>
</organism>
<proteinExistence type="predicted"/>
<evidence type="ECO:0000256" key="3">
    <source>
        <dbReference type="ARBA" id="ARBA00022989"/>
    </source>
</evidence>
<dbReference type="GO" id="GO:0005886">
    <property type="term" value="C:plasma membrane"/>
    <property type="evidence" value="ECO:0007669"/>
    <property type="project" value="TreeGrafter"/>
</dbReference>
<evidence type="ECO:0000259" key="6">
    <source>
        <dbReference type="Pfam" id="PF03168"/>
    </source>
</evidence>
<dbReference type="EMBL" id="NKXS01002576">
    <property type="protein sequence ID" value="PIN12953.1"/>
    <property type="molecule type" value="Genomic_DNA"/>
</dbReference>
<keyword evidence="2 5" id="KW-0812">Transmembrane</keyword>
<evidence type="ECO:0000256" key="4">
    <source>
        <dbReference type="ARBA" id="ARBA00023136"/>
    </source>
</evidence>
<comment type="subcellular location">
    <subcellularLocation>
        <location evidence="1">Membrane</location>
        <topology evidence="1">Single-pass membrane protein</topology>
    </subcellularLocation>
</comment>
<comment type="caution">
    <text evidence="7">The sequence shown here is derived from an EMBL/GenBank/DDBJ whole genome shotgun (WGS) entry which is preliminary data.</text>
</comment>
<keyword evidence="8" id="KW-1185">Reference proteome</keyword>
<evidence type="ECO:0000313" key="7">
    <source>
        <dbReference type="EMBL" id="PIN12953.1"/>
    </source>
</evidence>
<name>A0A2G9H653_9LAMI</name>
<dbReference type="Proteomes" id="UP000231279">
    <property type="component" value="Unassembled WGS sequence"/>
</dbReference>
<feature type="domain" description="Late embryogenesis abundant protein LEA-2 subgroup" evidence="6">
    <location>
        <begin position="86"/>
        <end position="174"/>
    </location>
</feature>
<sequence length="215" mass="24375">MGGKYHRSSHGGDACCCCNIFSCFLDCLCTCICQIICTILIIAAIVIFILWLIFRPKNIDFYATNASLTEFNLEGNTLHYNLDLNFTIRNPNERIGVQYDRIEAITFYQGQRFAAQQLAPFYQEQNSTDTVSAEFKGQNIITLGGDQLSNYNDEKGSGKFGIDVKLYLRIKLKFGLLESSTTVNPTIDCDIKIPLTTNGIARVKYEEQKCHYGWR</sequence>
<keyword evidence="4 5" id="KW-0472">Membrane</keyword>
<dbReference type="PANTHER" id="PTHR31415:SF4">
    <property type="entry name" value="NDR1_HIN1-LIKE PROTEIN 3"/>
    <property type="match status" value="1"/>
</dbReference>
<dbReference type="PANTHER" id="PTHR31415">
    <property type="entry name" value="OS05G0367900 PROTEIN"/>
    <property type="match status" value="1"/>
</dbReference>
<dbReference type="OrthoDB" id="1889094at2759"/>
<dbReference type="GO" id="GO:0009506">
    <property type="term" value="C:plasmodesma"/>
    <property type="evidence" value="ECO:0007669"/>
    <property type="project" value="TreeGrafter"/>
</dbReference>
<evidence type="ECO:0000256" key="5">
    <source>
        <dbReference type="SAM" id="Phobius"/>
    </source>
</evidence>
<dbReference type="GO" id="GO:0098542">
    <property type="term" value="P:defense response to other organism"/>
    <property type="evidence" value="ECO:0007669"/>
    <property type="project" value="InterPro"/>
</dbReference>
<evidence type="ECO:0000313" key="8">
    <source>
        <dbReference type="Proteomes" id="UP000231279"/>
    </source>
</evidence>
<evidence type="ECO:0000256" key="2">
    <source>
        <dbReference type="ARBA" id="ARBA00022692"/>
    </source>
</evidence>
<feature type="transmembrane region" description="Helical" evidence="5">
    <location>
        <begin position="31"/>
        <end position="54"/>
    </location>
</feature>
<evidence type="ECO:0000256" key="1">
    <source>
        <dbReference type="ARBA" id="ARBA00004167"/>
    </source>
</evidence>
<dbReference type="AlphaFoldDB" id="A0A2G9H653"/>
<dbReference type="Pfam" id="PF03168">
    <property type="entry name" value="LEA_2"/>
    <property type="match status" value="1"/>
</dbReference>
<dbReference type="InterPro" id="IPR004864">
    <property type="entry name" value="LEA_2"/>
</dbReference>